<protein>
    <recommendedName>
        <fullName evidence="9">Pycsar effector protein domain-containing protein</fullName>
    </recommendedName>
</protein>
<dbReference type="AlphaFoldDB" id="A0A0F9HIS7"/>
<evidence type="ECO:0000256" key="1">
    <source>
        <dbReference type="ARBA" id="ARBA00004236"/>
    </source>
</evidence>
<accession>A0A0F9HIS7</accession>
<dbReference type="EMBL" id="LAZR01024464">
    <property type="protein sequence ID" value="KKL75052.1"/>
    <property type="molecule type" value="Genomic_DNA"/>
</dbReference>
<evidence type="ECO:0000256" key="4">
    <source>
        <dbReference type="ARBA" id="ARBA00022741"/>
    </source>
</evidence>
<dbReference type="Pfam" id="PF18967">
    <property type="entry name" value="PycTM"/>
    <property type="match status" value="1"/>
</dbReference>
<evidence type="ECO:0000256" key="5">
    <source>
        <dbReference type="ARBA" id="ARBA00022989"/>
    </source>
</evidence>
<dbReference type="GO" id="GO:0000166">
    <property type="term" value="F:nucleotide binding"/>
    <property type="evidence" value="ECO:0007669"/>
    <property type="project" value="UniProtKB-KW"/>
</dbReference>
<keyword evidence="4" id="KW-0547">Nucleotide-binding</keyword>
<evidence type="ECO:0000259" key="9">
    <source>
        <dbReference type="Pfam" id="PF18967"/>
    </source>
</evidence>
<reference evidence="10" key="1">
    <citation type="journal article" date="2015" name="Nature">
        <title>Complex archaea that bridge the gap between prokaryotes and eukaryotes.</title>
        <authorList>
            <person name="Spang A."/>
            <person name="Saw J.H."/>
            <person name="Jorgensen S.L."/>
            <person name="Zaremba-Niedzwiedzka K."/>
            <person name="Martijn J."/>
            <person name="Lind A.E."/>
            <person name="van Eijk R."/>
            <person name="Schleper C."/>
            <person name="Guy L."/>
            <person name="Ettema T.J."/>
        </authorList>
    </citation>
    <scope>NUCLEOTIDE SEQUENCE</scope>
</reference>
<feature type="domain" description="Pycsar effector protein" evidence="9">
    <location>
        <begin position="9"/>
        <end position="173"/>
    </location>
</feature>
<keyword evidence="7 8" id="KW-0472">Membrane</keyword>
<organism evidence="10">
    <name type="scientific">marine sediment metagenome</name>
    <dbReference type="NCBI Taxonomy" id="412755"/>
    <lineage>
        <taxon>unclassified sequences</taxon>
        <taxon>metagenomes</taxon>
        <taxon>ecological metagenomes</taxon>
    </lineage>
</organism>
<comment type="caution">
    <text evidence="10">The sequence shown here is derived from an EMBL/GenBank/DDBJ whole genome shotgun (WGS) entry which is preliminary data.</text>
</comment>
<proteinExistence type="predicted"/>
<keyword evidence="6" id="KW-0051">Antiviral defense</keyword>
<feature type="transmembrane region" description="Helical" evidence="8">
    <location>
        <begin position="152"/>
        <end position="175"/>
    </location>
</feature>
<feature type="transmembrane region" description="Helical" evidence="8">
    <location>
        <begin position="29"/>
        <end position="48"/>
    </location>
</feature>
<evidence type="ECO:0000313" key="10">
    <source>
        <dbReference type="EMBL" id="KKL75052.1"/>
    </source>
</evidence>
<evidence type="ECO:0000256" key="7">
    <source>
        <dbReference type="ARBA" id="ARBA00023136"/>
    </source>
</evidence>
<feature type="transmembrane region" description="Helical" evidence="8">
    <location>
        <begin position="54"/>
        <end position="78"/>
    </location>
</feature>
<keyword evidence="3 8" id="KW-0812">Transmembrane</keyword>
<gene>
    <name evidence="10" type="ORF">LCGC14_2058740</name>
</gene>
<sequence length="177" mass="20503">MNKERIDLLESIFKQVVDWLKFAEAKNGALIALGCATIFGVLRLYSSISIESIFIVYYLASFTIFVAAAIVISLTSFIPRLTPPFWMKMPNKEETDNPFFFGHACKYSKKNYLELFNNYTEFDQYTETKLEVVICDQIVNNSRVSFIKYRMFTIAVYLFLAGILTPFGALVLYWVRE</sequence>
<dbReference type="GO" id="GO:0005886">
    <property type="term" value="C:plasma membrane"/>
    <property type="evidence" value="ECO:0007669"/>
    <property type="project" value="UniProtKB-SubCell"/>
</dbReference>
<evidence type="ECO:0000256" key="2">
    <source>
        <dbReference type="ARBA" id="ARBA00022475"/>
    </source>
</evidence>
<comment type="subcellular location">
    <subcellularLocation>
        <location evidence="1">Cell membrane</location>
    </subcellularLocation>
</comment>
<evidence type="ECO:0000256" key="3">
    <source>
        <dbReference type="ARBA" id="ARBA00022692"/>
    </source>
</evidence>
<dbReference type="InterPro" id="IPR043760">
    <property type="entry name" value="PycTM_dom"/>
</dbReference>
<evidence type="ECO:0000256" key="8">
    <source>
        <dbReference type="SAM" id="Phobius"/>
    </source>
</evidence>
<dbReference type="GO" id="GO:0051607">
    <property type="term" value="P:defense response to virus"/>
    <property type="evidence" value="ECO:0007669"/>
    <property type="project" value="UniProtKB-KW"/>
</dbReference>
<keyword evidence="5 8" id="KW-1133">Transmembrane helix</keyword>
<evidence type="ECO:0000256" key="6">
    <source>
        <dbReference type="ARBA" id="ARBA00023118"/>
    </source>
</evidence>
<name>A0A0F9HIS7_9ZZZZ</name>
<keyword evidence="2" id="KW-1003">Cell membrane</keyword>